<dbReference type="Proteomes" id="UP001057291">
    <property type="component" value="Unassembled WGS sequence"/>
</dbReference>
<sequence>MYIDGIERKGVGQVDRVEKGLREIAEDLWKRGDGTYTVDDYYEMVRATYESMRRHHGEAFAQFSNETILAVIRKQMNELSRFRNVEKLMKKRHHI</sequence>
<proteinExistence type="predicted"/>
<evidence type="ECO:0000313" key="1">
    <source>
        <dbReference type="EMBL" id="GIM45084.1"/>
    </source>
</evidence>
<reference evidence="1" key="1">
    <citation type="journal article" date="2023" name="Int. J. Syst. Evol. Microbiol.">
        <title>Collibacillus ludicampi gen. nov., sp. nov., a new soil bacterium of the family Alicyclobacillaceae.</title>
        <authorList>
            <person name="Jojima T."/>
            <person name="Ioku Y."/>
            <person name="Fukuta Y."/>
            <person name="Shirasaka N."/>
            <person name="Matsumura Y."/>
            <person name="Mori M."/>
        </authorList>
    </citation>
    <scope>NUCLEOTIDE SEQUENCE</scope>
    <source>
        <strain evidence="1">TP075</strain>
    </source>
</reference>
<organism evidence="1 2">
    <name type="scientific">Collibacillus ludicampi</name>
    <dbReference type="NCBI Taxonomy" id="2771369"/>
    <lineage>
        <taxon>Bacteria</taxon>
        <taxon>Bacillati</taxon>
        <taxon>Bacillota</taxon>
        <taxon>Bacilli</taxon>
        <taxon>Bacillales</taxon>
        <taxon>Alicyclobacillaceae</taxon>
        <taxon>Collibacillus</taxon>
    </lineage>
</organism>
<keyword evidence="2" id="KW-1185">Reference proteome</keyword>
<accession>A0AAV4LBK7</accession>
<name>A0AAV4LBK7_9BACL</name>
<dbReference type="RefSeq" id="WP_282198317.1">
    <property type="nucleotide sequence ID" value="NZ_BOQE01000001.1"/>
</dbReference>
<dbReference type="EMBL" id="BOQE01000001">
    <property type="protein sequence ID" value="GIM45084.1"/>
    <property type="molecule type" value="Genomic_DNA"/>
</dbReference>
<gene>
    <name evidence="1" type="ORF">DNHGIG_06330</name>
</gene>
<evidence type="ECO:0000313" key="2">
    <source>
        <dbReference type="Proteomes" id="UP001057291"/>
    </source>
</evidence>
<dbReference type="AlphaFoldDB" id="A0AAV4LBK7"/>
<comment type="caution">
    <text evidence="1">The sequence shown here is derived from an EMBL/GenBank/DDBJ whole genome shotgun (WGS) entry which is preliminary data.</text>
</comment>
<protein>
    <submittedName>
        <fullName evidence="1">Uncharacterized protein</fullName>
    </submittedName>
</protein>